<feature type="domain" description="Glycine radical" evidence="3">
    <location>
        <begin position="484"/>
        <end position="608"/>
    </location>
</feature>
<keyword evidence="5" id="KW-1185">Reference proteome</keyword>
<dbReference type="InterPro" id="IPR012833">
    <property type="entry name" value="NrdD"/>
</dbReference>
<sequence>MTTRSLVKQLVEGQSGLHHENANKNADVIPTMRDMMASISSKDYAKSILPSHLIEAHDSGDIHIHDLDYAFTLPMTNCCLVNLKEMFKNGFKMGDAQIEEPKSFGVASAIMAQITAQVSSHQYGGTTLANVDQVLAPYAIMSWNKHFSIGCSFISDNEKIEKYAYEMTAKEIYDGMQAFEYEVNTMFTTNGQTPFVTITFGMGTNWFEKEIQKAILKVRIKGLGKNGITPVFPKLVMFMEAGINLNPGDPNYEIKHLALECSAKRMYPDIISAKNNRSITGSKTPVSPMGCRSFLAGIKSGELDGRNNLGVVSVNIPRIAIEANGSQESFFKLLQDRFELSVEASLERIKHLEGAKAKAAPILYTEGAFGLYLNPEEEFLPHLKERASISIGYIGLYEAALIMTGKSTANDLEARNFALSIATYLDFSCAKAKLNTGWNFSLYSTPSESLCDRFCQLDRKKYGVIEGITDKDWYTNSFHIPVDAELNPYDKIDAEKEFHWIASGGHISYVELPNMRNNLEALEQIWDYAMENLSYFGTNTPVDKCYECGFDGEFKCTSKGFSCPSCGNHDSAKMSVIRRVCGYLGAPLARGFNKGKQAEVSSRVKHVK</sequence>
<dbReference type="RefSeq" id="YP_010095537.1">
    <property type="nucleotide sequence ID" value="NC_055746.1"/>
</dbReference>
<dbReference type="CDD" id="cd01675">
    <property type="entry name" value="RNR_III"/>
    <property type="match status" value="1"/>
</dbReference>
<dbReference type="KEGG" id="vg:65113173"/>
<dbReference type="Gene3D" id="3.20.70.20">
    <property type="match status" value="1"/>
</dbReference>
<dbReference type="NCBIfam" id="NF006732">
    <property type="entry name" value="PRK09263.1"/>
    <property type="match status" value="1"/>
</dbReference>
<dbReference type="Pfam" id="PF13597">
    <property type="entry name" value="NRDD"/>
    <property type="match status" value="1"/>
</dbReference>
<evidence type="ECO:0000313" key="4">
    <source>
        <dbReference type="EMBL" id="AWH14801.1"/>
    </source>
</evidence>
<dbReference type="PROSITE" id="PS51149">
    <property type="entry name" value="GLY_RADICAL_2"/>
    <property type="match status" value="1"/>
</dbReference>
<dbReference type="InterPro" id="IPR019777">
    <property type="entry name" value="Form_AcTrfase_GR_CS"/>
</dbReference>
<dbReference type="GeneID" id="65113173"/>
<evidence type="ECO:0000259" key="3">
    <source>
        <dbReference type="PROSITE" id="PS51149"/>
    </source>
</evidence>
<keyword evidence="1 2" id="KW-0556">Organic radical</keyword>
<evidence type="ECO:0000256" key="1">
    <source>
        <dbReference type="ARBA" id="ARBA00022818"/>
    </source>
</evidence>
<dbReference type="Proteomes" id="UP000246321">
    <property type="component" value="Segment"/>
</dbReference>
<name>A0A2S1PE13_9CAUD</name>
<dbReference type="PANTHER" id="PTHR21075">
    <property type="entry name" value="ANAEROBIC RIBONUCLEOSIDE-TRIPHOSPHATE REDUCTASE"/>
    <property type="match status" value="1"/>
</dbReference>
<evidence type="ECO:0000313" key="5">
    <source>
        <dbReference type="Proteomes" id="UP000246321"/>
    </source>
</evidence>
<reference evidence="4 5" key="1">
    <citation type="submission" date="2018-04" db="EMBL/GenBank/DDBJ databases">
        <title>Complete genome sequences of new Aeromonas and Pseudomonas phages promising in phage therapy dedicated to aquaculture.</title>
        <authorList>
            <person name="Kolsut J."/>
            <person name="Wojcik E."/>
            <person name="Wojtasik A."/>
            <person name="Dastych J."/>
        </authorList>
    </citation>
    <scope>NUCLEOTIDE SEQUENCE [LARGE SCALE GENOMIC DNA]</scope>
</reference>
<dbReference type="GO" id="GO:0009265">
    <property type="term" value="P:2'-deoxyribonucleotide biosynthetic process"/>
    <property type="evidence" value="ECO:0007669"/>
    <property type="project" value="TreeGrafter"/>
</dbReference>
<dbReference type="NCBIfam" id="TIGR02487">
    <property type="entry name" value="NrdD"/>
    <property type="match status" value="1"/>
</dbReference>
<organism evidence="4 5">
    <name type="scientific">Aeromonas phage 50AhydR13PP</name>
    <dbReference type="NCBI Taxonomy" id="2163978"/>
    <lineage>
        <taxon>Viruses</taxon>
        <taxon>Duplodnaviria</taxon>
        <taxon>Heunggongvirae</taxon>
        <taxon>Uroviricota</taxon>
        <taxon>Caudoviricetes</taxon>
        <taxon>Pantevenvirales</taxon>
        <taxon>Straboviridae</taxon>
        <taxon>Tulanevirus</taxon>
        <taxon>Tulanevirus 50ahydr13pp</taxon>
    </lineage>
</organism>
<dbReference type="PANTHER" id="PTHR21075:SF0">
    <property type="entry name" value="ANAEROBIC RIBONUCLEOSIDE-TRIPHOSPHATE REDUCTASE"/>
    <property type="match status" value="1"/>
</dbReference>
<dbReference type="InterPro" id="IPR001150">
    <property type="entry name" value="Gly_radical"/>
</dbReference>
<dbReference type="GO" id="GO:0008998">
    <property type="term" value="F:ribonucleoside-triphosphate reductase (thioredoxin) activity"/>
    <property type="evidence" value="ECO:0007669"/>
    <property type="project" value="InterPro"/>
</dbReference>
<dbReference type="GO" id="GO:0004748">
    <property type="term" value="F:ribonucleoside-diphosphate reductase activity, thioredoxin disulfide as acceptor"/>
    <property type="evidence" value="ECO:0007669"/>
    <property type="project" value="TreeGrafter"/>
</dbReference>
<dbReference type="EMBL" id="MH179476">
    <property type="protein sequence ID" value="AWH14801.1"/>
    <property type="molecule type" value="Genomic_DNA"/>
</dbReference>
<dbReference type="GO" id="GO:0006260">
    <property type="term" value="P:DNA replication"/>
    <property type="evidence" value="ECO:0007669"/>
    <property type="project" value="InterPro"/>
</dbReference>
<dbReference type="SUPFAM" id="SSF51998">
    <property type="entry name" value="PFL-like glycyl radical enzymes"/>
    <property type="match status" value="1"/>
</dbReference>
<proteinExistence type="predicted"/>
<feature type="modified residue" description="Glycine radical" evidence="2">
    <location>
        <position position="582"/>
    </location>
</feature>
<dbReference type="PROSITE" id="PS00850">
    <property type="entry name" value="GLY_RADICAL_1"/>
    <property type="match status" value="1"/>
</dbReference>
<evidence type="ECO:0000256" key="2">
    <source>
        <dbReference type="PROSITE-ProRule" id="PRU00493"/>
    </source>
</evidence>
<accession>A0A2S1PE13</accession>
<protein>
    <submittedName>
        <fullName evidence="4">Ribonucleotide reductase of class III anaerobic large subunit</fullName>
    </submittedName>
</protein>